<dbReference type="PANTHER" id="PTHR30349:SF64">
    <property type="entry name" value="PROPHAGE INTEGRASE INTD-RELATED"/>
    <property type="match status" value="1"/>
</dbReference>
<keyword evidence="2" id="KW-0229">DNA integration</keyword>
<feature type="domain" description="Core-binding (CB)" evidence="7">
    <location>
        <begin position="63"/>
        <end position="148"/>
    </location>
</feature>
<dbReference type="Gene3D" id="1.10.150.130">
    <property type="match status" value="1"/>
</dbReference>
<name>A0AAE3CJ16_9PROT</name>
<keyword evidence="9" id="KW-1185">Reference proteome</keyword>
<accession>A0AAE3CJ16</accession>
<dbReference type="InterPro" id="IPR011010">
    <property type="entry name" value="DNA_brk_join_enz"/>
</dbReference>
<dbReference type="InterPro" id="IPR010998">
    <property type="entry name" value="Integrase_recombinase_N"/>
</dbReference>
<comment type="similarity">
    <text evidence="1">Belongs to the 'phage' integrase family.</text>
</comment>
<evidence type="ECO:0000313" key="9">
    <source>
        <dbReference type="Proteomes" id="UP001197378"/>
    </source>
</evidence>
<dbReference type="Pfam" id="PF24624">
    <property type="entry name" value="Int_N"/>
    <property type="match status" value="1"/>
</dbReference>
<feature type="domain" description="Tyr recombinase" evidence="6">
    <location>
        <begin position="169"/>
        <end position="341"/>
    </location>
</feature>
<dbReference type="InterPro" id="IPR013762">
    <property type="entry name" value="Integrase-like_cat_sf"/>
</dbReference>
<dbReference type="GO" id="GO:0006310">
    <property type="term" value="P:DNA recombination"/>
    <property type="evidence" value="ECO:0007669"/>
    <property type="project" value="UniProtKB-KW"/>
</dbReference>
<dbReference type="CDD" id="cd00796">
    <property type="entry name" value="INT_Rci_Hp1_C"/>
    <property type="match status" value="1"/>
</dbReference>
<dbReference type="PROSITE" id="PS51898">
    <property type="entry name" value="TYR_RECOMBINASE"/>
    <property type="match status" value="1"/>
</dbReference>
<evidence type="ECO:0000256" key="4">
    <source>
        <dbReference type="ARBA" id="ARBA00023172"/>
    </source>
</evidence>
<dbReference type="Gene3D" id="1.10.443.10">
    <property type="entry name" value="Intergrase catalytic core"/>
    <property type="match status" value="1"/>
</dbReference>
<dbReference type="PROSITE" id="PS51900">
    <property type="entry name" value="CB"/>
    <property type="match status" value="1"/>
</dbReference>
<gene>
    <name evidence="8" type="ORF">HFQ13_03720</name>
</gene>
<evidence type="ECO:0000256" key="3">
    <source>
        <dbReference type="ARBA" id="ARBA00023125"/>
    </source>
</evidence>
<evidence type="ECO:0000256" key="1">
    <source>
        <dbReference type="ARBA" id="ARBA00008857"/>
    </source>
</evidence>
<evidence type="ECO:0000256" key="2">
    <source>
        <dbReference type="ARBA" id="ARBA00022908"/>
    </source>
</evidence>
<dbReference type="EMBL" id="JAAXYO010000039">
    <property type="protein sequence ID" value="MBU2787326.1"/>
    <property type="molecule type" value="Genomic_DNA"/>
</dbReference>
<dbReference type="InterPro" id="IPR044068">
    <property type="entry name" value="CB"/>
</dbReference>
<evidence type="ECO:0000259" key="7">
    <source>
        <dbReference type="PROSITE" id="PS51900"/>
    </source>
</evidence>
<reference evidence="8" key="1">
    <citation type="journal article" date="2021" name="ISME J.">
        <title>Genomic evolution of the class Acidithiobacillia: deep-branching Proteobacteria living in extreme acidic conditions.</title>
        <authorList>
            <person name="Moya-Beltran A."/>
            <person name="Beard S."/>
            <person name="Rojas-Villalobos C."/>
            <person name="Issotta F."/>
            <person name="Gallardo Y."/>
            <person name="Ulloa R."/>
            <person name="Giaveno A."/>
            <person name="Degli Esposti M."/>
            <person name="Johnson D.B."/>
            <person name="Quatrini R."/>
        </authorList>
    </citation>
    <scope>NUCLEOTIDE SEQUENCE</scope>
    <source>
        <strain evidence="8">VAN18-1</strain>
    </source>
</reference>
<dbReference type="SUPFAM" id="SSF56349">
    <property type="entry name" value="DNA breaking-rejoining enzymes"/>
    <property type="match status" value="1"/>
</dbReference>
<comment type="caution">
    <text evidence="8">The sequence shown here is derived from an EMBL/GenBank/DDBJ whole genome shotgun (WGS) entry which is preliminary data.</text>
</comment>
<evidence type="ECO:0000259" key="6">
    <source>
        <dbReference type="PROSITE" id="PS51898"/>
    </source>
</evidence>
<dbReference type="Pfam" id="PF00589">
    <property type="entry name" value="Phage_integrase"/>
    <property type="match status" value="1"/>
</dbReference>
<dbReference type="GO" id="GO:0015074">
    <property type="term" value="P:DNA integration"/>
    <property type="evidence" value="ECO:0007669"/>
    <property type="project" value="UniProtKB-KW"/>
</dbReference>
<keyword evidence="4" id="KW-0233">DNA recombination</keyword>
<evidence type="ECO:0000256" key="5">
    <source>
        <dbReference type="PROSITE-ProRule" id="PRU01248"/>
    </source>
</evidence>
<evidence type="ECO:0000313" key="8">
    <source>
        <dbReference type="EMBL" id="MBU2787326.1"/>
    </source>
</evidence>
<sequence>MAAIEERTNSDGSVTYRAKVRIKGHPVQTASFSRKTDARNWARDTEVAIRHGKFFVTAEARKHTLSEAVERYSAGKARELKDAHSRLRSLSRWVQDLGPYAMSEITTARVREVIEQYAAEPSRRGGLRNPATVNRHLAALSALMGQAVKWGWLESNPVTKVDKGKESRGRVRRLTNDERNRLMAECAGHPDLRLAVALSLTTGARYGEVMGLTWADIDLASCSAILQDSKNGERRAIPLVEPALSLLVARSKIRRLDTNRIFPGRVHPNNPIDLRQPWEQAIKRAGITDFRWHDMRHDFASNLAMSGATLFEIADAMGHKSVQMVKRYAHLSNAHKLATVERMVSKVFGSSS</sequence>
<dbReference type="PANTHER" id="PTHR30349">
    <property type="entry name" value="PHAGE INTEGRASE-RELATED"/>
    <property type="match status" value="1"/>
</dbReference>
<dbReference type="InterPro" id="IPR050090">
    <property type="entry name" value="Tyrosine_recombinase_XerCD"/>
</dbReference>
<dbReference type="InterPro" id="IPR002104">
    <property type="entry name" value="Integrase_catalytic"/>
</dbReference>
<dbReference type="GO" id="GO:0003677">
    <property type="term" value="F:DNA binding"/>
    <property type="evidence" value="ECO:0007669"/>
    <property type="project" value="UniProtKB-UniRule"/>
</dbReference>
<dbReference type="InterPro" id="IPR057084">
    <property type="entry name" value="Int_N"/>
</dbReference>
<dbReference type="AlphaFoldDB" id="A0AAE3CJ16"/>
<dbReference type="Proteomes" id="UP001197378">
    <property type="component" value="Unassembled WGS sequence"/>
</dbReference>
<dbReference type="RefSeq" id="WP_215885393.1">
    <property type="nucleotide sequence ID" value="NZ_JAAXYO010000039.1"/>
</dbReference>
<protein>
    <submittedName>
        <fullName evidence="8">Site-specific integrase</fullName>
    </submittedName>
</protein>
<organism evidence="8 9">
    <name type="scientific">Igneacidithiobacillus copahuensis</name>
    <dbReference type="NCBI Taxonomy" id="2724909"/>
    <lineage>
        <taxon>Bacteria</taxon>
        <taxon>Pseudomonadati</taxon>
        <taxon>Pseudomonadota</taxon>
        <taxon>Acidithiobacillia</taxon>
        <taxon>Acidithiobacillales</taxon>
        <taxon>Acidithiobacillaceae</taxon>
        <taxon>Igneacidithiobacillus</taxon>
    </lineage>
</organism>
<proteinExistence type="inferred from homology"/>
<keyword evidence="3 5" id="KW-0238">DNA-binding</keyword>